<organism evidence="2">
    <name type="scientific">Arundo donax</name>
    <name type="common">Giant reed</name>
    <name type="synonym">Donax arundinaceus</name>
    <dbReference type="NCBI Taxonomy" id="35708"/>
    <lineage>
        <taxon>Eukaryota</taxon>
        <taxon>Viridiplantae</taxon>
        <taxon>Streptophyta</taxon>
        <taxon>Embryophyta</taxon>
        <taxon>Tracheophyta</taxon>
        <taxon>Spermatophyta</taxon>
        <taxon>Magnoliopsida</taxon>
        <taxon>Liliopsida</taxon>
        <taxon>Poales</taxon>
        <taxon>Poaceae</taxon>
        <taxon>PACMAD clade</taxon>
        <taxon>Arundinoideae</taxon>
        <taxon>Arundineae</taxon>
        <taxon>Arundo</taxon>
    </lineage>
</organism>
<reference evidence="2" key="1">
    <citation type="submission" date="2014-09" db="EMBL/GenBank/DDBJ databases">
        <authorList>
            <person name="Magalhaes I.L.F."/>
            <person name="Oliveira U."/>
            <person name="Santos F.R."/>
            <person name="Vidigal T.H.D.A."/>
            <person name="Brescovit A.D."/>
            <person name="Santos A.J."/>
        </authorList>
    </citation>
    <scope>NUCLEOTIDE SEQUENCE</scope>
    <source>
        <tissue evidence="2">Shoot tissue taken approximately 20 cm above the soil surface</tissue>
    </source>
</reference>
<evidence type="ECO:0000256" key="1">
    <source>
        <dbReference type="SAM" id="MobiDB-lite"/>
    </source>
</evidence>
<accession>A0A0A9FE86</accession>
<reference evidence="2" key="2">
    <citation type="journal article" date="2015" name="Data Brief">
        <title>Shoot transcriptome of the giant reed, Arundo donax.</title>
        <authorList>
            <person name="Barrero R.A."/>
            <person name="Guerrero F.D."/>
            <person name="Moolhuijzen P."/>
            <person name="Goolsby J.A."/>
            <person name="Tidwell J."/>
            <person name="Bellgard S.E."/>
            <person name="Bellgard M.I."/>
        </authorList>
    </citation>
    <scope>NUCLEOTIDE SEQUENCE</scope>
    <source>
        <tissue evidence="2">Shoot tissue taken approximately 20 cm above the soil surface</tissue>
    </source>
</reference>
<feature type="compositionally biased region" description="Low complexity" evidence="1">
    <location>
        <begin position="47"/>
        <end position="62"/>
    </location>
</feature>
<evidence type="ECO:0000313" key="2">
    <source>
        <dbReference type="EMBL" id="JAE06563.1"/>
    </source>
</evidence>
<feature type="region of interest" description="Disordered" evidence="1">
    <location>
        <begin position="39"/>
        <end position="62"/>
    </location>
</feature>
<dbReference type="AlphaFoldDB" id="A0A0A9FE86"/>
<protein>
    <submittedName>
        <fullName evidence="2">Uncharacterized protein</fullName>
    </submittedName>
</protein>
<proteinExistence type="predicted"/>
<dbReference type="EMBL" id="GBRH01191333">
    <property type="protein sequence ID" value="JAE06563.1"/>
    <property type="molecule type" value="Transcribed_RNA"/>
</dbReference>
<name>A0A0A9FE86_ARUDO</name>
<sequence>MPKHRARARHRVSFVACRPHRARSVARRLCHARARHARRGPRRVSFAAPPSASCTSAPCAAAQDPWPAGTYTRTPAAPQPAARLHELCLSRRCEVQPSACGCRMREGRGAELQRMEGKGKACSMPAPDLLGGACCRPRRS</sequence>